<gene>
    <name evidence="2" type="ORF">MCB1EB_1614</name>
</gene>
<feature type="compositionally biased region" description="Polar residues" evidence="1">
    <location>
        <begin position="1"/>
        <end position="20"/>
    </location>
</feature>
<dbReference type="InterPro" id="IPR015943">
    <property type="entry name" value="WD40/YVTN_repeat-like_dom_sf"/>
</dbReference>
<dbReference type="PROSITE" id="PS50082">
    <property type="entry name" value="WD_REPEATS_2"/>
    <property type="match status" value="10"/>
</dbReference>
<dbReference type="PANTHER" id="PTHR22847:SF637">
    <property type="entry name" value="WD REPEAT DOMAIN 5B"/>
    <property type="match status" value="1"/>
</dbReference>
<feature type="region of interest" description="Disordered" evidence="1">
    <location>
        <begin position="1"/>
        <end position="22"/>
    </location>
</feature>
<dbReference type="SUPFAM" id="SSF50978">
    <property type="entry name" value="WD40 repeat-like"/>
    <property type="match status" value="2"/>
</dbReference>
<proteinExistence type="predicted"/>
<evidence type="ECO:0000313" key="3">
    <source>
        <dbReference type="Proteomes" id="UP000282597"/>
    </source>
</evidence>
<accession>A0A2Z6EXF2</accession>
<dbReference type="InterPro" id="IPR020472">
    <property type="entry name" value="WD40_PAC1"/>
</dbReference>
<dbReference type="RefSeq" id="WP_052394067.1">
    <property type="nucleotide sequence ID" value="NZ_AP018150.1"/>
</dbReference>
<dbReference type="CDD" id="cd00200">
    <property type="entry name" value="WD40"/>
    <property type="match status" value="1"/>
</dbReference>
<sequence>MLPISNQKSHPPSSIPSNTPARPDLFHVVHEAEVSSYTQTSVGLVSIPIHGSHNENTIHYHGTALDPKLLETLIQGYEKSLAAQKEALQSSPEPLAILGKSIEKFKEEYEKSLKGKGEWDVLSMYVPVQGIKKSGLSEETVDLEAELERFFASDATVFLLQGVAGTGKSTFNRHLALKKLGEYQHLSETQNDPPLVFFVELRSIENPNKQVIQQFLQSKGFALEQIEALRTHSHQRCIFIFDGYDEIKERNRNFYDLNELWQWENAKFVITSRPEYLEANYQTYFRPKGARDGFREAWMAPFSADQRFHYIENYVNKMNPPWTVGQYEQALNQLSTLGKDLERPIVLRMLLQILPELGKTDQNQKALTLGAVYEHYLQHWWGNWQSRLGAIALTDDEEKARKELCEHAGGFVEQGFKYINKCAVELSKAGLTFAQDSEDFEKQYKKVYSAFFANDAKTRLLRFNAPFQMRQKQHYEFSHKSMQEYLVARTICTPDLKAREPHPEDVLNQLPLVQEPVILDFLVERVKAQPQFEAYLHAWIEVSKIPNTPVTVGAANAITVLVRAGVQFNGKDLKGIRIPGADLSYGVFDSAQLQGSDLSRVKLRTSWLHQANLSRAQMAGVQFGEWPYLEEESDVRSCAYSPDEKFCAMGLGNGVIRVYETSSWTKIRALTGHTDSVLSVVYSPSGAQIASGGYDGTVRLWDANSGAQTASGVWDKMVRLWGEKCGAPILTLMGHTGWVYSVVYSPSGSQIASGSADHTVRLWDAKSGAPILTLTGHTDWVYSVVYSPSGSQIASGSSDETVRLWDAKSGASVLTLKGHTKPVTSVAYSPSGSQIASGSRDNTVRLWDAHSGVAGHTLTGHTNRVNSVAYSPSGSQIASGSEDNTVRLWEAKSGASVLTLRGHTGSVTSVVYSPSGSQIASGSVDKIVRLWDAKGSVRGPTLTSRPDWVNSMAYSPSGAQIVSMSWDNTVQLLDAKSGASVLTLRGHTGSVTSVVYSPSGSQIASGSWDNTVRLWDAKSGASVLTLSGHTKLVTSVAYSPSGSQIASGSWDNTVRLWDAKSGAPILTLTGHTGSITSVAYSPSGAQIASGSSDETVRLWNVISGECLREIRDFTGGVCDVAWKATSEGSHLLTGSGNKFVRQWEIGEGAEVRVRLNWVFPHATLNVNKTIIEGVVGLSEMNRALIKQRGRK</sequence>
<dbReference type="InterPro" id="IPR019775">
    <property type="entry name" value="WD40_repeat_CS"/>
</dbReference>
<evidence type="ECO:0000313" key="2">
    <source>
        <dbReference type="EMBL" id="BBE09775.1"/>
    </source>
</evidence>
<dbReference type="PROSITE" id="PS00678">
    <property type="entry name" value="WD_REPEATS_1"/>
    <property type="match status" value="8"/>
</dbReference>
<dbReference type="Gene3D" id="3.40.50.300">
    <property type="entry name" value="P-loop containing nucleotide triphosphate hydrolases"/>
    <property type="match status" value="1"/>
</dbReference>
<dbReference type="InterPro" id="IPR027417">
    <property type="entry name" value="P-loop_NTPase"/>
</dbReference>
<reference evidence="2 3" key="1">
    <citation type="journal article" date="2018" name="Microbes Environ.">
        <title>Comparative Genomic Insights into Endofungal Lifestyles of Two Bacterial Endosymbionts, Mycoavidus cysteinexigens and Burkholderia rhizoxinica.</title>
        <authorList>
            <person name="Sharmin D."/>
            <person name="Guo Y."/>
            <person name="Nishizawa T."/>
            <person name="Ohshima S."/>
            <person name="Sato Y."/>
            <person name="Takashima Y."/>
            <person name="Narisawa K."/>
            <person name="Ohta H."/>
        </authorList>
    </citation>
    <scope>NUCLEOTIDE SEQUENCE [LARGE SCALE GENOMIC DNA]</scope>
    <source>
        <strain evidence="2 3">B1-EB</strain>
    </source>
</reference>
<dbReference type="SMART" id="SM00320">
    <property type="entry name" value="WD40"/>
    <property type="match status" value="12"/>
</dbReference>
<dbReference type="SUPFAM" id="SSF52540">
    <property type="entry name" value="P-loop containing nucleoside triphosphate hydrolases"/>
    <property type="match status" value="1"/>
</dbReference>
<organism evidence="2 3">
    <name type="scientific">Mycoavidus cysteinexigens</name>
    <dbReference type="NCBI Taxonomy" id="1553431"/>
    <lineage>
        <taxon>Bacteria</taxon>
        <taxon>Pseudomonadati</taxon>
        <taxon>Pseudomonadota</taxon>
        <taxon>Betaproteobacteria</taxon>
        <taxon>Burkholderiales</taxon>
        <taxon>Burkholderiaceae</taxon>
        <taxon>Mycoavidus</taxon>
    </lineage>
</organism>
<dbReference type="SUPFAM" id="SSF141571">
    <property type="entry name" value="Pentapeptide repeat-like"/>
    <property type="match status" value="1"/>
</dbReference>
<keyword evidence="3" id="KW-1185">Reference proteome</keyword>
<dbReference type="Gene3D" id="2.160.20.80">
    <property type="entry name" value="E3 ubiquitin-protein ligase SopA"/>
    <property type="match status" value="1"/>
</dbReference>
<dbReference type="PANTHER" id="PTHR22847">
    <property type="entry name" value="WD40 REPEAT PROTEIN"/>
    <property type="match status" value="1"/>
</dbReference>
<name>A0A2Z6EXF2_9BURK</name>
<dbReference type="PRINTS" id="PR00320">
    <property type="entry name" value="GPROTEINBRPT"/>
</dbReference>
<dbReference type="EMBL" id="AP018150">
    <property type="protein sequence ID" value="BBE09775.1"/>
    <property type="molecule type" value="Genomic_DNA"/>
</dbReference>
<dbReference type="Proteomes" id="UP000282597">
    <property type="component" value="Chromosome"/>
</dbReference>
<dbReference type="KEGG" id="mcys:MCB1EB_1614"/>
<dbReference type="Pfam" id="PF05729">
    <property type="entry name" value="NACHT"/>
    <property type="match status" value="1"/>
</dbReference>
<dbReference type="InterPro" id="IPR036322">
    <property type="entry name" value="WD40_repeat_dom_sf"/>
</dbReference>
<dbReference type="PROSITE" id="PS50294">
    <property type="entry name" value="WD_REPEATS_REGION"/>
    <property type="match status" value="9"/>
</dbReference>
<dbReference type="Gene3D" id="2.130.10.10">
    <property type="entry name" value="YVTN repeat-like/Quinoprotein amine dehydrogenase"/>
    <property type="match status" value="5"/>
</dbReference>
<dbReference type="AlphaFoldDB" id="A0A2Z6EXF2"/>
<dbReference type="InterPro" id="IPR007111">
    <property type="entry name" value="NACHT_NTPase"/>
</dbReference>
<protein>
    <submittedName>
        <fullName evidence="2">WD40 repeat-containing protein</fullName>
    </submittedName>
</protein>
<dbReference type="Pfam" id="PF00400">
    <property type="entry name" value="WD40"/>
    <property type="match status" value="12"/>
</dbReference>
<evidence type="ECO:0000256" key="1">
    <source>
        <dbReference type="SAM" id="MobiDB-lite"/>
    </source>
</evidence>
<dbReference type="InterPro" id="IPR001680">
    <property type="entry name" value="WD40_rpt"/>
</dbReference>